<comment type="caution">
    <text evidence="4">The sequence shown here is derived from an EMBL/GenBank/DDBJ whole genome shotgun (WGS) entry which is preliminary data.</text>
</comment>
<gene>
    <name evidence="4" type="ORF">HMPREF9249_00116</name>
</gene>
<feature type="domain" description="S-layer protein" evidence="3">
    <location>
        <begin position="156"/>
        <end position="253"/>
    </location>
</feature>
<feature type="chain" id="PRO_5038610342" description="Bacterial surface layer protein" evidence="1">
    <location>
        <begin position="33"/>
        <end position="588"/>
    </location>
</feature>
<dbReference type="AlphaFoldDB" id="K1PNK6"/>
<evidence type="ECO:0000259" key="3">
    <source>
        <dbReference type="Pfam" id="PF22797"/>
    </source>
</evidence>
<evidence type="ECO:0000313" key="5">
    <source>
        <dbReference type="Proteomes" id="UP000004722"/>
    </source>
</evidence>
<proteinExistence type="predicted"/>
<dbReference type="InterPro" id="IPR024968">
    <property type="entry name" value="SlpA_C_lactobacillus"/>
</dbReference>
<dbReference type="InterPro" id="IPR055005">
    <property type="entry name" value="SlpA_D2"/>
</dbReference>
<dbReference type="Pfam" id="PF03217">
    <property type="entry name" value="SlpA"/>
    <property type="match status" value="3"/>
</dbReference>
<dbReference type="Pfam" id="PF22797">
    <property type="entry name" value="SlpA_D2"/>
    <property type="match status" value="1"/>
</dbReference>
<dbReference type="Proteomes" id="UP000004722">
    <property type="component" value="Unassembled WGS sequence"/>
</dbReference>
<keyword evidence="1" id="KW-0732">Signal</keyword>
<feature type="domain" description="S-layer protein C-terminal" evidence="2">
    <location>
        <begin position="393"/>
        <end position="445"/>
    </location>
</feature>
<feature type="signal peptide" evidence="1">
    <location>
        <begin position="1"/>
        <end position="32"/>
    </location>
</feature>
<sequence length="588" mass="62945">MKKNLRIVSAAAALLAVAPVAPVAASAVSVNAAATTTNTVAPASTVSAATSQEVTDLGTLRGTIVLDRASNTQFSIKLSDAQKDAILQLGGDALKDAKPEDMKNITVKSASASNSNGEFQQVVTFTVNDRAYQVTLNAKFASQQGTPYFYNKDTNTVVNDGSTVSLNEIANGFSSSDLLNAIQKHYAWKTSDQSNDTINMTTTASDVESQLVAQGLKRASNGNFDYPANGFNLKLTAKSENGNSTTITVRINASVNYNAPAFVFDGNVYYNDNVMSNGKTSGNLVLKDTDKTKVIVNGKFNNDAVTGAVKAYVQSAYGTGFDKTPAELAAHQQLINSSNIKIDSSKVNPSVAGLYPVTITATNPAGFTSKLTVYAIVMGPTEKAPQEYVKADNTKVYNINGNVVSEAANIPALAKGAAVYTFGKVTVNGVEYTRINKDGSNEFVKSSDLTATKPDTTVASQSKTIMHNAFYYNKDGKHVDTDKKLTRYNSVTVSPKTTTINGKAYYEVVGNGKLSGKFINADNIDGTERTLKHNAYVYKTSKKRANKVVLKKGDKVVTYGGSYKFKNGKRYYKIGNNTEKTYVKASNF</sequence>
<dbReference type="HOGENOM" id="CLU_027196_1_0_9"/>
<name>K1PNK6_9LACO</name>
<protein>
    <recommendedName>
        <fullName evidence="6">Bacterial surface layer protein</fullName>
    </recommendedName>
</protein>
<organism evidence="4 5">
    <name type="scientific">Lactobacillus crispatus FB077-07</name>
    <dbReference type="NCBI Taxonomy" id="883092"/>
    <lineage>
        <taxon>Bacteria</taxon>
        <taxon>Bacillati</taxon>
        <taxon>Bacillota</taxon>
        <taxon>Bacilli</taxon>
        <taxon>Lactobacillales</taxon>
        <taxon>Lactobacillaceae</taxon>
        <taxon>Lactobacillus</taxon>
    </lineage>
</organism>
<feature type="domain" description="S-layer protein C-terminal" evidence="2">
    <location>
        <begin position="522"/>
        <end position="586"/>
    </location>
</feature>
<dbReference type="PATRIC" id="fig|883092.3.peg.114"/>
<evidence type="ECO:0000259" key="2">
    <source>
        <dbReference type="Pfam" id="PF03217"/>
    </source>
</evidence>
<evidence type="ECO:0000313" key="4">
    <source>
        <dbReference type="EMBL" id="EKB81719.1"/>
    </source>
</evidence>
<evidence type="ECO:0008006" key="6">
    <source>
        <dbReference type="Google" id="ProtNLM"/>
    </source>
</evidence>
<feature type="domain" description="S-layer protein C-terminal" evidence="2">
    <location>
        <begin position="456"/>
        <end position="521"/>
    </location>
</feature>
<dbReference type="EMBL" id="AGZG01000005">
    <property type="protein sequence ID" value="EKB81719.1"/>
    <property type="molecule type" value="Genomic_DNA"/>
</dbReference>
<reference evidence="4 5" key="1">
    <citation type="submission" date="2012-07" db="EMBL/GenBank/DDBJ databases">
        <title>The Genome Sequence of Lactobacillus crispatus FB077-07.</title>
        <authorList>
            <consortium name="The Broad Institute Genome Sequencing Platform"/>
            <person name="Earl A."/>
            <person name="Ward D."/>
            <person name="Feldgarden M."/>
            <person name="Gevers D."/>
            <person name="Saerens B."/>
            <person name="Vaneechoutte M."/>
            <person name="Walker B."/>
            <person name="Young S.K."/>
            <person name="Zeng Q."/>
            <person name="Gargeya S."/>
            <person name="Fitzgerald M."/>
            <person name="Haas B."/>
            <person name="Abouelleil A."/>
            <person name="Alvarado L."/>
            <person name="Arachchi H.M."/>
            <person name="Berlin A.M."/>
            <person name="Chapman S.B."/>
            <person name="Goldberg J."/>
            <person name="Griggs A."/>
            <person name="Gujja S."/>
            <person name="Hansen M."/>
            <person name="Howarth C."/>
            <person name="Imamovic A."/>
            <person name="Larimer J."/>
            <person name="McCowen C."/>
            <person name="Montmayeur A."/>
            <person name="Murphy C."/>
            <person name="Neiman D."/>
            <person name="Pearson M."/>
            <person name="Priest M."/>
            <person name="Roberts A."/>
            <person name="Saif S."/>
            <person name="Shea T."/>
            <person name="Sisk P."/>
            <person name="Sykes S."/>
            <person name="Wortman J."/>
            <person name="Nusbaum C."/>
            <person name="Birren B."/>
        </authorList>
    </citation>
    <scope>NUCLEOTIDE SEQUENCE [LARGE SCALE GENOMIC DNA]</scope>
    <source>
        <strain evidence="4 5">FB077-07</strain>
    </source>
</reference>
<evidence type="ECO:0000256" key="1">
    <source>
        <dbReference type="SAM" id="SignalP"/>
    </source>
</evidence>
<accession>K1PNK6</accession>